<keyword evidence="3" id="KW-1185">Reference proteome</keyword>
<name>A0A6H5IHH1_9HYME</name>
<feature type="region of interest" description="Disordered" evidence="1">
    <location>
        <begin position="98"/>
        <end position="117"/>
    </location>
</feature>
<sequence length="117" mass="13672">MPLFGRPSAKKTKRDDKLPTIDDKYTLKEQLGTSAENYNRIIFFFVFFFHHRGGRRRRHYRGKRLDSSNTRASYMVILNEADACVRVAIHINREELVNPASAPRSDINPTRADEYNI</sequence>
<dbReference type="Proteomes" id="UP000479190">
    <property type="component" value="Unassembled WGS sequence"/>
</dbReference>
<evidence type="ECO:0000313" key="2">
    <source>
        <dbReference type="EMBL" id="CAB0036078.1"/>
    </source>
</evidence>
<organism evidence="2 3">
    <name type="scientific">Trichogramma brassicae</name>
    <dbReference type="NCBI Taxonomy" id="86971"/>
    <lineage>
        <taxon>Eukaryota</taxon>
        <taxon>Metazoa</taxon>
        <taxon>Ecdysozoa</taxon>
        <taxon>Arthropoda</taxon>
        <taxon>Hexapoda</taxon>
        <taxon>Insecta</taxon>
        <taxon>Pterygota</taxon>
        <taxon>Neoptera</taxon>
        <taxon>Endopterygota</taxon>
        <taxon>Hymenoptera</taxon>
        <taxon>Apocrita</taxon>
        <taxon>Proctotrupomorpha</taxon>
        <taxon>Chalcidoidea</taxon>
        <taxon>Trichogrammatidae</taxon>
        <taxon>Trichogramma</taxon>
    </lineage>
</organism>
<dbReference type="AlphaFoldDB" id="A0A6H5IHH1"/>
<evidence type="ECO:0000313" key="3">
    <source>
        <dbReference type="Proteomes" id="UP000479190"/>
    </source>
</evidence>
<proteinExistence type="predicted"/>
<accession>A0A6H5IHH1</accession>
<protein>
    <submittedName>
        <fullName evidence="2">Uncharacterized protein</fullName>
    </submittedName>
</protein>
<gene>
    <name evidence="2" type="ORF">TBRA_LOCUS7960</name>
</gene>
<dbReference type="EMBL" id="CADCXV010000806">
    <property type="protein sequence ID" value="CAB0036078.1"/>
    <property type="molecule type" value="Genomic_DNA"/>
</dbReference>
<reference evidence="2 3" key="1">
    <citation type="submission" date="2020-02" db="EMBL/GenBank/DDBJ databases">
        <authorList>
            <person name="Ferguson B K."/>
        </authorList>
    </citation>
    <scope>NUCLEOTIDE SEQUENCE [LARGE SCALE GENOMIC DNA]</scope>
</reference>
<evidence type="ECO:0000256" key="1">
    <source>
        <dbReference type="SAM" id="MobiDB-lite"/>
    </source>
</evidence>